<sequence length="68" mass="7951">MPFCKTALKVRNSRLRSPYEIDNSSERTSSITKLYKTRYKTQTFPLTTVYSNPIVPHPVGKRNIYIDK</sequence>
<name>S4P1D1_9NEOP</name>
<dbReference type="AlphaFoldDB" id="S4P1D1"/>
<proteinExistence type="predicted"/>
<reference evidence="1" key="1">
    <citation type="journal article" date="2013" name="BMC Genomics">
        <title>Unscrambling butterfly oogenesis.</title>
        <authorList>
            <person name="Carter J.M."/>
            <person name="Baker S.C."/>
            <person name="Pink R."/>
            <person name="Carter D.R."/>
            <person name="Collins A."/>
            <person name="Tomlin J."/>
            <person name="Gibbs M."/>
            <person name="Breuker C.J."/>
        </authorList>
    </citation>
    <scope>NUCLEOTIDE SEQUENCE</scope>
    <source>
        <tissue evidence="1">Ovary</tissue>
    </source>
</reference>
<protein>
    <submittedName>
        <fullName evidence="1">Uncharacterized protein</fullName>
    </submittedName>
</protein>
<dbReference type="EMBL" id="GAIX01012545">
    <property type="protein sequence ID" value="JAA80015.1"/>
    <property type="molecule type" value="Transcribed_RNA"/>
</dbReference>
<evidence type="ECO:0000313" key="1">
    <source>
        <dbReference type="EMBL" id="JAA80015.1"/>
    </source>
</evidence>
<accession>S4P1D1</accession>
<organism evidence="1">
    <name type="scientific">Pararge aegeria</name>
    <name type="common">speckled wood butterfly</name>
    <dbReference type="NCBI Taxonomy" id="116150"/>
    <lineage>
        <taxon>Eukaryota</taxon>
        <taxon>Metazoa</taxon>
        <taxon>Ecdysozoa</taxon>
        <taxon>Arthropoda</taxon>
        <taxon>Hexapoda</taxon>
        <taxon>Insecta</taxon>
        <taxon>Pterygota</taxon>
        <taxon>Neoptera</taxon>
        <taxon>Endopterygota</taxon>
        <taxon>Lepidoptera</taxon>
        <taxon>Glossata</taxon>
        <taxon>Ditrysia</taxon>
        <taxon>Papilionoidea</taxon>
        <taxon>Nymphalidae</taxon>
        <taxon>Satyrinae</taxon>
        <taxon>Satyrini</taxon>
        <taxon>Parargina</taxon>
        <taxon>Pararge</taxon>
    </lineage>
</organism>
<reference evidence="1" key="2">
    <citation type="submission" date="2013-05" db="EMBL/GenBank/DDBJ databases">
        <authorList>
            <person name="Carter J.-M."/>
            <person name="Baker S.C."/>
            <person name="Pink R."/>
            <person name="Carter D.R.F."/>
            <person name="Collins A."/>
            <person name="Tomlin J."/>
            <person name="Gibbs M."/>
            <person name="Breuker C.J."/>
        </authorList>
    </citation>
    <scope>NUCLEOTIDE SEQUENCE</scope>
    <source>
        <tissue evidence="1">Ovary</tissue>
    </source>
</reference>